<dbReference type="EMBL" id="GL377302">
    <property type="protein sequence ID" value="EFJ02105.1"/>
    <property type="molecule type" value="Genomic_DNA"/>
</dbReference>
<sequence length="148" mass="16183">MPATSLLPSSPVLTTIHVYTAARLLGAGAIFTPTSAAARARADRRVTWRVQVDACVYARSSPRTTFPDVVAAENATELEALVTDPTNPQNLINCPPGGGADGCHLETRCDRIRINYGYRFNGHYIWYNYNINSVPDGKRIEIDNQGTC</sequence>
<dbReference type="eggNOG" id="ENOG502SYIR">
    <property type="taxonomic scope" value="Eukaryota"/>
</dbReference>
<accession>D8PMA5</accession>
<evidence type="ECO:0000313" key="1">
    <source>
        <dbReference type="EMBL" id="EFJ02105.1"/>
    </source>
</evidence>
<proteinExistence type="predicted"/>
<gene>
    <name evidence="1" type="ORF">SCHCODRAFT_103454</name>
</gene>
<dbReference type="RefSeq" id="XP_003037007.1">
    <property type="nucleotide sequence ID" value="XM_003036961.1"/>
</dbReference>
<organism evidence="2">
    <name type="scientific">Schizophyllum commune (strain H4-8 / FGSC 9210)</name>
    <name type="common">Split gill fungus</name>
    <dbReference type="NCBI Taxonomy" id="578458"/>
    <lineage>
        <taxon>Eukaryota</taxon>
        <taxon>Fungi</taxon>
        <taxon>Dikarya</taxon>
        <taxon>Basidiomycota</taxon>
        <taxon>Agaricomycotina</taxon>
        <taxon>Agaricomycetes</taxon>
        <taxon>Agaricomycetidae</taxon>
        <taxon>Agaricales</taxon>
        <taxon>Schizophyllaceae</taxon>
        <taxon>Schizophyllum</taxon>
    </lineage>
</organism>
<reference evidence="1 2" key="1">
    <citation type="journal article" date="2010" name="Nat. Biotechnol.">
        <title>Genome sequence of the model mushroom Schizophyllum commune.</title>
        <authorList>
            <person name="Ohm R.A."/>
            <person name="de Jong J.F."/>
            <person name="Lugones L.G."/>
            <person name="Aerts A."/>
            <person name="Kothe E."/>
            <person name="Stajich J.E."/>
            <person name="de Vries R.P."/>
            <person name="Record E."/>
            <person name="Levasseur A."/>
            <person name="Baker S.E."/>
            <person name="Bartholomew K.A."/>
            <person name="Coutinho P.M."/>
            <person name="Erdmann S."/>
            <person name="Fowler T.J."/>
            <person name="Gathman A.C."/>
            <person name="Lombard V."/>
            <person name="Henrissat B."/>
            <person name="Knabe N."/>
            <person name="Kuees U."/>
            <person name="Lilly W.W."/>
            <person name="Lindquist E."/>
            <person name="Lucas S."/>
            <person name="Magnuson J.K."/>
            <person name="Piumi F."/>
            <person name="Raudaskoski M."/>
            <person name="Salamov A."/>
            <person name="Schmutz J."/>
            <person name="Schwarze F.W.M.R."/>
            <person name="vanKuyk P.A."/>
            <person name="Horton J.S."/>
            <person name="Grigoriev I.V."/>
            <person name="Woesten H.A.B."/>
        </authorList>
    </citation>
    <scope>NUCLEOTIDE SEQUENCE [LARGE SCALE GENOMIC DNA]</scope>
    <source>
        <strain evidence="2">H4-8 / FGSC 9210</strain>
    </source>
</reference>
<keyword evidence="2" id="KW-1185">Reference proteome</keyword>
<protein>
    <submittedName>
        <fullName evidence="1">Uncharacterized protein</fullName>
    </submittedName>
</protein>
<name>D8PMA5_SCHCM</name>
<dbReference type="HOGENOM" id="CLU_1759861_0_0_1"/>
<dbReference type="OrthoDB" id="2816750at2759"/>
<feature type="non-terminal residue" evidence="1">
    <location>
        <position position="148"/>
    </location>
</feature>
<evidence type="ECO:0000313" key="2">
    <source>
        <dbReference type="Proteomes" id="UP000007431"/>
    </source>
</evidence>
<dbReference type="Proteomes" id="UP000007431">
    <property type="component" value="Unassembled WGS sequence"/>
</dbReference>
<dbReference type="VEuPathDB" id="FungiDB:SCHCODRAFT_02745057"/>
<dbReference type="GeneID" id="9589542"/>
<dbReference type="InParanoid" id="D8PMA5"/>
<dbReference type="KEGG" id="scm:SCHCO_02745057"/>
<dbReference type="AlphaFoldDB" id="D8PMA5"/>